<evidence type="ECO:0000313" key="2">
    <source>
        <dbReference type="EMBL" id="MSC50367.1"/>
    </source>
</evidence>
<dbReference type="EMBL" id="WKQM01000001">
    <property type="protein sequence ID" value="MSC50367.1"/>
    <property type="molecule type" value="Genomic_DNA"/>
</dbReference>
<organism evidence="2 3">
    <name type="scientific">Faecalibacterium prausnitzii</name>
    <dbReference type="NCBI Taxonomy" id="853"/>
    <lineage>
        <taxon>Bacteria</taxon>
        <taxon>Bacillati</taxon>
        <taxon>Bacillota</taxon>
        <taxon>Clostridia</taxon>
        <taxon>Eubacteriales</taxon>
        <taxon>Oscillospiraceae</taxon>
        <taxon>Faecalibacterium</taxon>
    </lineage>
</organism>
<gene>
    <name evidence="2" type="ORF">GKE10_00260</name>
</gene>
<accession>A0A844DI62</accession>
<name>A0A844DI62_9FIRM</name>
<evidence type="ECO:0000313" key="3">
    <source>
        <dbReference type="Proteomes" id="UP000462091"/>
    </source>
</evidence>
<dbReference type="Proteomes" id="UP000462091">
    <property type="component" value="Unassembled WGS sequence"/>
</dbReference>
<reference evidence="2 3" key="1">
    <citation type="journal article" date="2019" name="Nat. Med.">
        <title>A library of human gut bacterial isolates paired with longitudinal multiomics data enables mechanistic microbiome research.</title>
        <authorList>
            <person name="Poyet M."/>
            <person name="Groussin M."/>
            <person name="Gibbons S.M."/>
            <person name="Avila-Pacheco J."/>
            <person name="Jiang X."/>
            <person name="Kearney S.M."/>
            <person name="Perrotta A.R."/>
            <person name="Berdy B."/>
            <person name="Zhao S."/>
            <person name="Lieberman T.D."/>
            <person name="Swanson P.K."/>
            <person name="Smith M."/>
            <person name="Roesemann S."/>
            <person name="Alexander J.E."/>
            <person name="Rich S.A."/>
            <person name="Livny J."/>
            <person name="Vlamakis H."/>
            <person name="Clish C."/>
            <person name="Bullock K."/>
            <person name="Deik A."/>
            <person name="Scott J."/>
            <person name="Pierce K.A."/>
            <person name="Xavier R.J."/>
            <person name="Alm E.J."/>
        </authorList>
    </citation>
    <scope>NUCLEOTIDE SEQUENCE [LARGE SCALE GENOMIC DNA]</scope>
    <source>
        <strain evidence="2 3">BIOML-B1</strain>
    </source>
</reference>
<dbReference type="RefSeq" id="WP_154265281.1">
    <property type="nucleotide sequence ID" value="NZ_WKQM01000001.1"/>
</dbReference>
<feature type="region of interest" description="Disordered" evidence="1">
    <location>
        <begin position="1"/>
        <end position="24"/>
    </location>
</feature>
<proteinExistence type="predicted"/>
<protein>
    <submittedName>
        <fullName evidence="2">Uncharacterized protein</fullName>
    </submittedName>
</protein>
<dbReference type="AlphaFoldDB" id="A0A844DI62"/>
<sequence>MSKRGSGSSARAGGGGGAAAKEKELFTVGKDGVRTYDDSEKEPGKEWMLSKHSTEAMKEFRSLSDVHCEWNKGFDVLEGDKKPVSMKRSQQWDYLKNHNINSFILRVPEGQTKRALKQMEDYGYHVVAKLASNSKDKRIFDDNEFYMSKKKMQRLGLDFKVETYWKKGWKG</sequence>
<evidence type="ECO:0000256" key="1">
    <source>
        <dbReference type="SAM" id="MobiDB-lite"/>
    </source>
</evidence>
<comment type="caution">
    <text evidence="2">The sequence shown here is derived from an EMBL/GenBank/DDBJ whole genome shotgun (WGS) entry which is preliminary data.</text>
</comment>
<feature type="compositionally biased region" description="Low complexity" evidence="1">
    <location>
        <begin position="1"/>
        <end position="11"/>
    </location>
</feature>